<evidence type="ECO:0000256" key="1">
    <source>
        <dbReference type="SAM" id="Coils"/>
    </source>
</evidence>
<gene>
    <name evidence="3" type="ORF">M378DRAFT_18035</name>
</gene>
<dbReference type="HOGENOM" id="CLU_2026123_0_0_1"/>
<proteinExistence type="predicted"/>
<protein>
    <submittedName>
        <fullName evidence="3">Uncharacterized protein</fullName>
    </submittedName>
</protein>
<accession>A0A0C2W2M9</accession>
<dbReference type="EMBL" id="KN818529">
    <property type="protein sequence ID" value="KIL55347.1"/>
    <property type="molecule type" value="Genomic_DNA"/>
</dbReference>
<keyword evidence="1" id="KW-0175">Coiled coil</keyword>
<reference evidence="3 4" key="1">
    <citation type="submission" date="2014-04" db="EMBL/GenBank/DDBJ databases">
        <title>Evolutionary Origins and Diversification of the Mycorrhizal Mutualists.</title>
        <authorList>
            <consortium name="DOE Joint Genome Institute"/>
            <consortium name="Mycorrhizal Genomics Consortium"/>
            <person name="Kohler A."/>
            <person name="Kuo A."/>
            <person name="Nagy L.G."/>
            <person name="Floudas D."/>
            <person name="Copeland A."/>
            <person name="Barry K.W."/>
            <person name="Cichocki N."/>
            <person name="Veneault-Fourrey C."/>
            <person name="LaButti K."/>
            <person name="Lindquist E.A."/>
            <person name="Lipzen A."/>
            <person name="Lundell T."/>
            <person name="Morin E."/>
            <person name="Murat C."/>
            <person name="Riley R."/>
            <person name="Ohm R."/>
            <person name="Sun H."/>
            <person name="Tunlid A."/>
            <person name="Henrissat B."/>
            <person name="Grigoriev I.V."/>
            <person name="Hibbett D.S."/>
            <person name="Martin F."/>
        </authorList>
    </citation>
    <scope>NUCLEOTIDE SEQUENCE [LARGE SCALE GENOMIC DNA]</scope>
    <source>
        <strain evidence="3 4">Koide BX008</strain>
    </source>
</reference>
<name>A0A0C2W2M9_AMAMK</name>
<organism evidence="3 4">
    <name type="scientific">Amanita muscaria (strain Koide BX008)</name>
    <dbReference type="NCBI Taxonomy" id="946122"/>
    <lineage>
        <taxon>Eukaryota</taxon>
        <taxon>Fungi</taxon>
        <taxon>Dikarya</taxon>
        <taxon>Basidiomycota</taxon>
        <taxon>Agaricomycotina</taxon>
        <taxon>Agaricomycetes</taxon>
        <taxon>Agaricomycetidae</taxon>
        <taxon>Agaricales</taxon>
        <taxon>Pluteineae</taxon>
        <taxon>Amanitaceae</taxon>
        <taxon>Amanita</taxon>
    </lineage>
</organism>
<dbReference type="Proteomes" id="UP000054549">
    <property type="component" value="Unassembled WGS sequence"/>
</dbReference>
<keyword evidence="4" id="KW-1185">Reference proteome</keyword>
<dbReference type="AlphaFoldDB" id="A0A0C2W2M9"/>
<feature type="region of interest" description="Disordered" evidence="2">
    <location>
        <begin position="1"/>
        <end position="32"/>
    </location>
</feature>
<dbReference type="InParanoid" id="A0A0C2W2M9"/>
<evidence type="ECO:0000313" key="3">
    <source>
        <dbReference type="EMBL" id="KIL55347.1"/>
    </source>
</evidence>
<evidence type="ECO:0000256" key="2">
    <source>
        <dbReference type="SAM" id="MobiDB-lite"/>
    </source>
</evidence>
<sequence length="122" mass="13202">MSSTEGASASMHADPPRDTRQTEKQKEEEEPLLTANEILQMFRESTIQIAQLRDNISELTATVGALQAAPQTAPVAQPTVTPTPPVVHPVVPPSHPKMPKMPLPEAFNAVLYTPPPFLVTSL</sequence>
<evidence type="ECO:0000313" key="4">
    <source>
        <dbReference type="Proteomes" id="UP000054549"/>
    </source>
</evidence>
<feature type="compositionally biased region" description="Basic and acidic residues" evidence="2">
    <location>
        <begin position="14"/>
        <end position="27"/>
    </location>
</feature>
<feature type="coiled-coil region" evidence="1">
    <location>
        <begin position="42"/>
        <end position="69"/>
    </location>
</feature>